<dbReference type="AlphaFoldDB" id="A0A0C2BRC1"/>
<reference evidence="12 13" key="1">
    <citation type="submission" date="2014-12" db="EMBL/GenBank/DDBJ databases">
        <title>Denitrispirillum autotrophicum gen. nov., sp. nov., Denitrifying, Facultatively Autotrophic Bacteria Isolated from Rice Paddy Soil.</title>
        <authorList>
            <person name="Ishii S."/>
            <person name="Ashida N."/>
            <person name="Ohno H."/>
            <person name="Otsuka S."/>
            <person name="Yokota A."/>
            <person name="Senoo K."/>
        </authorList>
    </citation>
    <scope>NUCLEOTIDE SEQUENCE [LARGE SCALE GENOMIC DNA]</scope>
    <source>
        <strain evidence="12 13">TSA66</strain>
    </source>
</reference>
<accession>A0A0C2BRC1</accession>
<dbReference type="Pfam" id="PF03280">
    <property type="entry name" value="Lipase_chap"/>
    <property type="match status" value="1"/>
</dbReference>
<keyword evidence="5 11" id="KW-0812">Transmembrane</keyword>
<dbReference type="OrthoDB" id="8903554at2"/>
<evidence type="ECO:0000256" key="9">
    <source>
        <dbReference type="ARBA" id="ARBA00023136"/>
    </source>
</evidence>
<organism evidence="12 13">
    <name type="scientific">Noviherbaspirillum autotrophicum</name>
    <dbReference type="NCBI Taxonomy" id="709839"/>
    <lineage>
        <taxon>Bacteria</taxon>
        <taxon>Pseudomonadati</taxon>
        <taxon>Pseudomonadota</taxon>
        <taxon>Betaproteobacteria</taxon>
        <taxon>Burkholderiales</taxon>
        <taxon>Oxalobacteraceae</taxon>
        <taxon>Noviherbaspirillum</taxon>
    </lineage>
</organism>
<keyword evidence="8 11" id="KW-0443">Lipid metabolism</keyword>
<evidence type="ECO:0000256" key="10">
    <source>
        <dbReference type="ARBA" id="ARBA00023186"/>
    </source>
</evidence>
<evidence type="ECO:0000256" key="11">
    <source>
        <dbReference type="HAMAP-Rule" id="MF_00790"/>
    </source>
</evidence>
<evidence type="ECO:0000313" key="12">
    <source>
        <dbReference type="EMBL" id="KIF80616.1"/>
    </source>
</evidence>
<dbReference type="RefSeq" id="WP_040039515.1">
    <property type="nucleotide sequence ID" value="NZ_JWJG01000028.1"/>
</dbReference>
<evidence type="ECO:0000256" key="6">
    <source>
        <dbReference type="ARBA" id="ARBA00022963"/>
    </source>
</evidence>
<gene>
    <name evidence="11" type="primary">lifO</name>
    <name evidence="12" type="ORF">TSA66_07025</name>
</gene>
<proteinExistence type="inferred from homology"/>
<dbReference type="EMBL" id="JWJG01000028">
    <property type="protein sequence ID" value="KIF80616.1"/>
    <property type="molecule type" value="Genomic_DNA"/>
</dbReference>
<evidence type="ECO:0000256" key="8">
    <source>
        <dbReference type="ARBA" id="ARBA00023098"/>
    </source>
</evidence>
<comment type="function">
    <text evidence="11">May be involved in the folding of the extracellular lipase during its passage through the periplasm.</text>
</comment>
<dbReference type="HAMAP" id="MF_00790">
    <property type="entry name" value="Lipase_chap"/>
    <property type="match status" value="1"/>
</dbReference>
<dbReference type="STRING" id="709839.TSA66_07025"/>
<comment type="caution">
    <text evidence="12">The sequence shown here is derived from an EMBL/GenBank/DDBJ whole genome shotgun (WGS) entry which is preliminary data.</text>
</comment>
<comment type="subcellular location">
    <subcellularLocation>
        <location evidence="1">Cell inner membrane</location>
        <topology evidence="1">Single-pass membrane protein</topology>
        <orientation evidence="1">Periplasmic side</orientation>
    </subcellularLocation>
</comment>
<protein>
    <recommendedName>
        <fullName evidence="11">Lipase chaperone</fullName>
    </recommendedName>
    <alternativeName>
        <fullName evidence="11">Lipase activator protein</fullName>
    </alternativeName>
    <alternativeName>
        <fullName evidence="11">Lipase foldase</fullName>
    </alternativeName>
    <alternativeName>
        <fullName evidence="11">Lipase helper protein</fullName>
    </alternativeName>
    <alternativeName>
        <fullName evidence="11">Lipase modulator</fullName>
    </alternativeName>
</protein>
<evidence type="ECO:0000256" key="3">
    <source>
        <dbReference type="ARBA" id="ARBA00022475"/>
    </source>
</evidence>
<name>A0A0C2BRC1_9BURK</name>
<keyword evidence="9 11" id="KW-0472">Membrane</keyword>
<dbReference type="InterPro" id="IPR004961">
    <property type="entry name" value="Lipase_chaperone"/>
</dbReference>
<keyword evidence="7 11" id="KW-1133">Transmembrane helix</keyword>
<dbReference type="Proteomes" id="UP000031572">
    <property type="component" value="Unassembled WGS sequence"/>
</dbReference>
<evidence type="ECO:0000256" key="2">
    <source>
        <dbReference type="ARBA" id="ARBA00010358"/>
    </source>
</evidence>
<keyword evidence="13" id="KW-1185">Reference proteome</keyword>
<evidence type="ECO:0000256" key="1">
    <source>
        <dbReference type="ARBA" id="ARBA00004383"/>
    </source>
</evidence>
<dbReference type="GO" id="GO:0005886">
    <property type="term" value="C:plasma membrane"/>
    <property type="evidence" value="ECO:0007669"/>
    <property type="project" value="UniProtKB-SubCell"/>
</dbReference>
<keyword evidence="4 11" id="KW-0997">Cell inner membrane</keyword>
<evidence type="ECO:0000256" key="5">
    <source>
        <dbReference type="ARBA" id="ARBA00022692"/>
    </source>
</evidence>
<dbReference type="GO" id="GO:0006457">
    <property type="term" value="P:protein folding"/>
    <property type="evidence" value="ECO:0007669"/>
    <property type="project" value="UniProtKB-UniRule"/>
</dbReference>
<keyword evidence="6 11" id="KW-0442">Lipid degradation</keyword>
<evidence type="ECO:0000256" key="4">
    <source>
        <dbReference type="ARBA" id="ARBA00022519"/>
    </source>
</evidence>
<dbReference type="GO" id="GO:0051082">
    <property type="term" value="F:unfolded protein binding"/>
    <property type="evidence" value="ECO:0007669"/>
    <property type="project" value="UniProtKB-UniRule"/>
</dbReference>
<dbReference type="NCBIfam" id="NF002334">
    <property type="entry name" value="PRK01294.1-2"/>
    <property type="match status" value="1"/>
</dbReference>
<dbReference type="GO" id="GO:0016042">
    <property type="term" value="P:lipid catabolic process"/>
    <property type="evidence" value="ECO:0007669"/>
    <property type="project" value="UniProtKB-UniRule"/>
</dbReference>
<keyword evidence="10 11" id="KW-0143">Chaperone</keyword>
<comment type="similarity">
    <text evidence="2 11">Belongs to the lipase chaperone family.</text>
</comment>
<dbReference type="SUPFAM" id="SSF158855">
    <property type="entry name" value="Lipase chaperone-like"/>
    <property type="match status" value="1"/>
</dbReference>
<evidence type="ECO:0000256" key="7">
    <source>
        <dbReference type="ARBA" id="ARBA00022989"/>
    </source>
</evidence>
<keyword evidence="3 11" id="KW-1003">Cell membrane</keyword>
<evidence type="ECO:0000313" key="13">
    <source>
        <dbReference type="Proteomes" id="UP000031572"/>
    </source>
</evidence>
<sequence length="313" mass="35618">MKTRKVYLGVAVALAAAIFFTEWLTRPEPTVELQPRGEDNLFSFVKSMEGTRPDGKVTIAPDDQLVVDAELPRMFDYYLAALGEKSLDEIRAEIERQLDQRLKPNAAAQAKQLLARYLDFKRDLITVEKDLQAGVAGNGIDAIKARLEAIRQSRLRFFSPEEVQAMFGLEDAYDRYNVEQYEIAQNKTLTDEQKKEKLAALDMAMPPELRKEQEAPLAVVKLEESVQQLRTNGASDDDVYRMRAAALTPEAAARLAEVDRDEAAWKSRISDYLAERSKLLNANTLDTERQSAIQQLRDSRFNQQEQMRLPAYE</sequence>